<comment type="caution">
    <text evidence="1">The sequence shown here is derived from an EMBL/GenBank/DDBJ whole genome shotgun (WGS) entry which is preliminary data.</text>
</comment>
<evidence type="ECO:0000313" key="1">
    <source>
        <dbReference type="EMBL" id="MCC2137085.1"/>
    </source>
</evidence>
<organism evidence="1 2">
    <name type="scientific">Hominenteromicrobium mulieris</name>
    <dbReference type="NCBI Taxonomy" id="2885357"/>
    <lineage>
        <taxon>Bacteria</taxon>
        <taxon>Bacillati</taxon>
        <taxon>Bacillota</taxon>
        <taxon>Clostridia</taxon>
        <taxon>Eubacteriales</taxon>
        <taxon>Oscillospiraceae</taxon>
        <taxon>Hominenteromicrobium</taxon>
    </lineage>
</organism>
<dbReference type="CDD" id="cd09757">
    <property type="entry name" value="Cas8c_I-C"/>
    <property type="match status" value="1"/>
</dbReference>
<dbReference type="RefSeq" id="WP_308449381.1">
    <property type="nucleotide sequence ID" value="NZ_JAJEQC010000007.1"/>
</dbReference>
<protein>
    <submittedName>
        <fullName evidence="1">Type I-C CRISPR-associated protein Cas8c/Csd1</fullName>
    </submittedName>
</protein>
<dbReference type="NCBIfam" id="TIGR01863">
    <property type="entry name" value="cas_Csd1"/>
    <property type="match status" value="1"/>
</dbReference>
<evidence type="ECO:0000313" key="2">
    <source>
        <dbReference type="Proteomes" id="UP001199424"/>
    </source>
</evidence>
<reference evidence="1" key="1">
    <citation type="submission" date="2021-10" db="EMBL/GenBank/DDBJ databases">
        <title>Anaerobic single-cell dispensing facilitates the cultivation of human gut bacteria.</title>
        <authorList>
            <person name="Afrizal A."/>
        </authorList>
    </citation>
    <scope>NUCLEOTIDE SEQUENCE</scope>
    <source>
        <strain evidence="1">CLA-AA-H250</strain>
    </source>
</reference>
<dbReference type="EMBL" id="JAJEQC010000007">
    <property type="protein sequence ID" value="MCC2137085.1"/>
    <property type="molecule type" value="Genomic_DNA"/>
</dbReference>
<sequence>MILQALVQYYEALLARGEIDRPGWSKVNVSWRLDLNPDGSLFDVSPLQKPSPNGKKMLPQQLAVPAQVKRSSSVAANFLCDTSSYLLGVDDKGKPERTKACFEASREKHLEILKDTPGEAAAAVRAFFDTWNSPSAVEHPALQPYLSEIYKGGNLIFYYNNKPAANDSDIAAAWQQAYDSASDSDTPTRCSVTGRLAPAARLHGNIQGVRGAQSSGASLVSFNADAFCSYGHEQGENAPVSTYAMTAYTQALNYLLRSDNVRRIGDVTVVYWVENADPAIAAFAGAMLFGPQEQSDWSENDILGAIQKLVSGRTADLQDMHLSPDTHFYILGLAPNAARLSVRFFWQDTFTKLAKNVNAHYERLEITRPAYEKFDTLWPYTLARSAVRFSKDWKKADEELQKSFPRLSGDLLTSILNDTRYPATLLNGTVQRIRAEHDVTWARASVIKAYYSKNEDPLCPKEVLTVSVNKESTNIPYNLGRLFAVLERTQEAANPNINTTIKNRFFNSASATPSLVFPTLINLAQKHLAKLNEGQRIALDKSIGELSDKLGETFPKQLMLAEQGAFQLGYYQQRQEYFKKKTDTTEQKEEA</sequence>
<name>A0AAE3AI78_9FIRM</name>
<gene>
    <name evidence="1" type="primary">cas8c</name>
    <name evidence="1" type="ORF">LKD31_08650</name>
</gene>
<keyword evidence="2" id="KW-1185">Reference proteome</keyword>
<dbReference type="Pfam" id="PF09709">
    <property type="entry name" value="Cas_Csd1"/>
    <property type="match status" value="1"/>
</dbReference>
<dbReference type="InterPro" id="IPR010144">
    <property type="entry name" value="CRISPR-assoc_prot_Csd1-typ"/>
</dbReference>
<dbReference type="AlphaFoldDB" id="A0AAE3AI78"/>
<proteinExistence type="predicted"/>
<accession>A0AAE3AI78</accession>
<dbReference type="Proteomes" id="UP001199424">
    <property type="component" value="Unassembled WGS sequence"/>
</dbReference>